<dbReference type="Proteomes" id="UP001151699">
    <property type="component" value="Chromosome A"/>
</dbReference>
<evidence type="ECO:0000313" key="2">
    <source>
        <dbReference type="EMBL" id="KAJ6649954.1"/>
    </source>
</evidence>
<dbReference type="OrthoDB" id="7790851at2759"/>
<dbReference type="GO" id="GO:0032259">
    <property type="term" value="P:methylation"/>
    <property type="evidence" value="ECO:0007669"/>
    <property type="project" value="UniProtKB-KW"/>
</dbReference>
<dbReference type="SUPFAM" id="SSF82199">
    <property type="entry name" value="SET domain"/>
    <property type="match status" value="1"/>
</dbReference>
<gene>
    <name evidence="2" type="primary">Smyd2_0</name>
    <name evidence="2" type="ORF">Bhyg_05197</name>
</gene>
<evidence type="ECO:0000259" key="1">
    <source>
        <dbReference type="PROSITE" id="PS50280"/>
    </source>
</evidence>
<dbReference type="AlphaFoldDB" id="A0A9Q0NHR5"/>
<dbReference type="Gene3D" id="6.10.140.2220">
    <property type="match status" value="1"/>
</dbReference>
<accession>A0A9Q0NHR5</accession>
<name>A0A9Q0NHR5_9DIPT</name>
<dbReference type="PROSITE" id="PS50280">
    <property type="entry name" value="SET"/>
    <property type="match status" value="1"/>
</dbReference>
<dbReference type="GO" id="GO:0008757">
    <property type="term" value="F:S-adenosylmethionine-dependent methyltransferase activity"/>
    <property type="evidence" value="ECO:0007669"/>
    <property type="project" value="UniProtKB-ARBA"/>
</dbReference>
<dbReference type="GO" id="GO:0008170">
    <property type="term" value="F:N-methyltransferase activity"/>
    <property type="evidence" value="ECO:0007669"/>
    <property type="project" value="UniProtKB-ARBA"/>
</dbReference>
<keyword evidence="2" id="KW-0808">Transferase</keyword>
<dbReference type="GO" id="GO:0008276">
    <property type="term" value="F:protein methyltransferase activity"/>
    <property type="evidence" value="ECO:0007669"/>
    <property type="project" value="UniProtKB-ARBA"/>
</dbReference>
<organism evidence="2 3">
    <name type="scientific">Pseudolycoriella hygida</name>
    <dbReference type="NCBI Taxonomy" id="35572"/>
    <lineage>
        <taxon>Eukaryota</taxon>
        <taxon>Metazoa</taxon>
        <taxon>Ecdysozoa</taxon>
        <taxon>Arthropoda</taxon>
        <taxon>Hexapoda</taxon>
        <taxon>Insecta</taxon>
        <taxon>Pterygota</taxon>
        <taxon>Neoptera</taxon>
        <taxon>Endopterygota</taxon>
        <taxon>Diptera</taxon>
        <taxon>Nematocera</taxon>
        <taxon>Sciaroidea</taxon>
        <taxon>Sciaridae</taxon>
        <taxon>Pseudolycoriella</taxon>
    </lineage>
</organism>
<reference evidence="2" key="1">
    <citation type="submission" date="2022-07" db="EMBL/GenBank/DDBJ databases">
        <authorList>
            <person name="Trinca V."/>
            <person name="Uliana J.V.C."/>
            <person name="Torres T.T."/>
            <person name="Ward R.J."/>
            <person name="Monesi N."/>
        </authorList>
    </citation>
    <scope>NUCLEOTIDE SEQUENCE</scope>
    <source>
        <strain evidence="2">HSMRA1968</strain>
        <tissue evidence="2">Whole embryos</tissue>
    </source>
</reference>
<dbReference type="InterPro" id="IPR001214">
    <property type="entry name" value="SET_dom"/>
</dbReference>
<feature type="domain" description="SET" evidence="1">
    <location>
        <begin position="163"/>
        <end position="433"/>
    </location>
</feature>
<comment type="caution">
    <text evidence="2">The sequence shown here is derived from an EMBL/GenBank/DDBJ whole genome shotgun (WGS) entry which is preliminary data.</text>
</comment>
<dbReference type="Gene3D" id="1.25.40.10">
    <property type="entry name" value="Tetratricopeptide repeat domain"/>
    <property type="match status" value="1"/>
</dbReference>
<protein>
    <submittedName>
        <fullName evidence="2">N-lysine methyltransferase SMYD2</fullName>
    </submittedName>
</protein>
<dbReference type="EMBL" id="WJQU01000001">
    <property type="protein sequence ID" value="KAJ6649954.1"/>
    <property type="molecule type" value="Genomic_DNA"/>
</dbReference>
<keyword evidence="2" id="KW-0489">Methyltransferase</keyword>
<dbReference type="PANTHER" id="PTHR47111:SF1">
    <property type="entry name" value="SET AND MYND DOMAIN-CONTAINING PROTEIN 4"/>
    <property type="match status" value="1"/>
</dbReference>
<dbReference type="SUPFAM" id="SSF48452">
    <property type="entry name" value="TPR-like"/>
    <property type="match status" value="1"/>
</dbReference>
<dbReference type="SUPFAM" id="SSF144232">
    <property type="entry name" value="HIT/MYND zinc finger-like"/>
    <property type="match status" value="1"/>
</dbReference>
<dbReference type="PANTHER" id="PTHR47111">
    <property type="entry name" value="BCDNA.LD29892"/>
    <property type="match status" value="1"/>
</dbReference>
<keyword evidence="3" id="KW-1185">Reference proteome</keyword>
<dbReference type="Pfam" id="PF00856">
    <property type="entry name" value="SET"/>
    <property type="match status" value="1"/>
</dbReference>
<proteinExistence type="predicted"/>
<dbReference type="InterPro" id="IPR011990">
    <property type="entry name" value="TPR-like_helical_dom_sf"/>
</dbReference>
<dbReference type="Gene3D" id="1.10.220.160">
    <property type="match status" value="1"/>
</dbReference>
<dbReference type="Gene3D" id="2.170.270.10">
    <property type="entry name" value="SET domain"/>
    <property type="match status" value="1"/>
</dbReference>
<evidence type="ECO:0000313" key="3">
    <source>
        <dbReference type="Proteomes" id="UP001151699"/>
    </source>
</evidence>
<sequence>MTEGQSRLKSQAEAFKGTMLWSKIKSESIEENGLYIDLLGNANSWICKGEKKRSTLSRKFISDGNAKLIENDLNGALKLFNRGMRFAEDNEHVCLANFWRSSCYRRLNLFERSLEDIKRAKQIDWKKKLERRLERRRKFCNKKLNLKATSRKGIITVNGKTYKKLPFVSSAIKIEKNDEFGRFVTATNDIHIGDTLLIEKSYVRVSTADECSKCAKTKMNFIPCDNCVDAMFCDKDCVDNDFHSFECGKIFYKPNIDDSKVTSCILRSIVVAINTFTTVDDLIAFVEHIRLTDPNEIIVFAESPIDKYKAFFKLSTYITDKCIWDFRNQAKDIYDSIMSSTDYAAKFDTLAKQRFLVHLICHHAAIVRSNGFPTNSGIPGVNDDDFDCTIALESSYFNHSCLPNAVKLYKDDITVIRAIQPIKAGQQIFVDYLQGDLTKETSRERNEQLEFAYKFTCQCELCVNGIQKAPTLRYHLDYVFVKSKMDRCDDYIIPIRKNCVTFLQNHPKNVSSQVGYYMLSTLAFIYQKELSKQ</sequence>
<dbReference type="InterPro" id="IPR046341">
    <property type="entry name" value="SET_dom_sf"/>
</dbReference>